<dbReference type="Proteomes" id="UP000290475">
    <property type="component" value="Unassembled WGS sequence"/>
</dbReference>
<comment type="caution">
    <text evidence="2">The sequence shown here is derived from an EMBL/GenBank/DDBJ whole genome shotgun (WGS) entry which is preliminary data.</text>
</comment>
<name>A0A4Q1U513_9LACO</name>
<dbReference type="RefSeq" id="WP_129301642.1">
    <property type="nucleotide sequence ID" value="NZ_MSSM01000012.1"/>
</dbReference>
<evidence type="ECO:0000256" key="1">
    <source>
        <dbReference type="SAM" id="MobiDB-lite"/>
    </source>
</evidence>
<protein>
    <submittedName>
        <fullName evidence="2">Uncharacterized protein</fullName>
    </submittedName>
</protein>
<evidence type="ECO:0000313" key="2">
    <source>
        <dbReference type="EMBL" id="RXT26576.1"/>
    </source>
</evidence>
<evidence type="ECO:0000313" key="3">
    <source>
        <dbReference type="Proteomes" id="UP000290475"/>
    </source>
</evidence>
<sequence>MFDNQVSPEVAAQFNQYWPKFVDSEQYQNLKVGKDFKDVPAAVVQQFLGSMADLGELALSQWRVDNIRESVEALVNAAPQDVYGAIIATTGLLTIQQFLDWLLATHQLPLPQADVDHVMLDVMTQANSEFAPEKFSLGNDDDQADDQVNNLALAFASEARQGRFDSSLPQWREATANRIKAEIESLVDRFFDDKTVRQALPEKTSLAHVKMLVSTLTMRIYDQFRKTPKAWTKEAVEHVMTGYFVSNLLITAEAYTTIDPILTAFVDFMVSKNYIRPVVGKRVQRGIKEAAPKMIALAQDSDNYGPAKTVGMAMLTAGLDPADPVAADEFLNDYHEVEQVRRAVQGLPYHEEDVYQPDDAYHTLPHVDTFDGQQWQLATATQVHHQMIKYARLLWIDEDSADMRGAWAQSDIVDALVTMGDAMYAEYLETPETWHADNFYMYLEHVVDHRPLIDFQRILAGGTYLIVYLLKTGRMTQEREEQLMETFVDAEGHLLQRNSPFKKTTFQPHRKQKKHKKPKKKKRWKR</sequence>
<gene>
    <name evidence="2" type="ORF">BVJ53_06095</name>
</gene>
<organism evidence="2 3">
    <name type="scientific">Lacticaseibacillus chiayiensis</name>
    <dbReference type="NCBI Taxonomy" id="2100821"/>
    <lineage>
        <taxon>Bacteria</taxon>
        <taxon>Bacillati</taxon>
        <taxon>Bacillota</taxon>
        <taxon>Bacilli</taxon>
        <taxon>Lactobacillales</taxon>
        <taxon>Lactobacillaceae</taxon>
        <taxon>Lacticaseibacillus</taxon>
    </lineage>
</organism>
<accession>A0A4Q1U513</accession>
<feature type="region of interest" description="Disordered" evidence="1">
    <location>
        <begin position="499"/>
        <end position="526"/>
    </location>
</feature>
<dbReference type="EMBL" id="MSSM01000012">
    <property type="protein sequence ID" value="RXT26576.1"/>
    <property type="molecule type" value="Genomic_DNA"/>
</dbReference>
<reference evidence="2 3" key="1">
    <citation type="submission" date="2017-01" db="EMBL/GenBank/DDBJ databases">
        <title>Lactobacillus chiayiensis sp. nov., a lactic acid bacterium isolated from compost.</title>
        <authorList>
            <person name="Huang C.-H."/>
        </authorList>
    </citation>
    <scope>NUCLEOTIDE SEQUENCE [LARGE SCALE GENOMIC DNA]</scope>
    <source>
        <strain evidence="3">chh01</strain>
    </source>
</reference>
<proteinExistence type="predicted"/>
<feature type="compositionally biased region" description="Basic residues" evidence="1">
    <location>
        <begin position="508"/>
        <end position="526"/>
    </location>
</feature>
<dbReference type="AlphaFoldDB" id="A0A4Q1U513"/>